<evidence type="ECO:0000259" key="5">
    <source>
        <dbReference type="PROSITE" id="PS50600"/>
    </source>
</evidence>
<dbReference type="InterPro" id="IPR038765">
    <property type="entry name" value="Papain-like_cys_pep_sf"/>
</dbReference>
<keyword evidence="7" id="KW-1185">Reference proteome</keyword>
<evidence type="ECO:0000313" key="7">
    <source>
        <dbReference type="Proteomes" id="UP000000600"/>
    </source>
</evidence>
<dbReference type="AlphaFoldDB" id="A0BY28"/>
<dbReference type="OrthoDB" id="312404at2759"/>
<keyword evidence="2" id="KW-0645">Protease</keyword>
<sequence>MKEMNIFRPRIPSGHQLRPINESKQLKNQFYNQRTTVYSTKNKEDVYIQSNKGKQKQEYNQGSQTKQQILNRLCDLEQLTFRNIKEQEKLKQQKYDSLILSKNQLFYCKSESYEKIDDKRIKIQGKRYLTELDINFNPRYLIQEGKFSANLNTRDFKFEEGNEYLGKSNQIKPQEKIENQLQQQSEQNKTKTSQFRAQSLAPSRIIIREQGIIVNNYRNLQIKRVNKKVWCKYNQQINERDETILKSKNWLTSSIIDSFVFYLNLESENQYFKTSLDKQEDIKRILFLPTTLTTCFGKSYDFKKAQDLFQQELLQFQEMNFEIKNFYTKVGFPINKNNYHWQFILFDYEKNTVELFDSSKYLFDQNLIKTLQKLLNLENAQVIENTDFGEQNNGYACGYYVCTFMLYFYQLQFPSQFQCPQKIYDEENITKKLKEIIKNMEPQ</sequence>
<keyword evidence="3" id="KW-0378">Hydrolase</keyword>
<dbReference type="Gene3D" id="3.40.395.10">
    <property type="entry name" value="Adenoviral Proteinase, Chain A"/>
    <property type="match status" value="1"/>
</dbReference>
<evidence type="ECO:0000256" key="2">
    <source>
        <dbReference type="ARBA" id="ARBA00022670"/>
    </source>
</evidence>
<protein>
    <recommendedName>
        <fullName evidence="5">Ubiquitin-like protease family profile domain-containing protein</fullName>
    </recommendedName>
</protein>
<dbReference type="OMA" id="NGYACGY"/>
<dbReference type="GO" id="GO:0019784">
    <property type="term" value="F:deNEDDylase activity"/>
    <property type="evidence" value="ECO:0000318"/>
    <property type="project" value="GO_Central"/>
</dbReference>
<dbReference type="SUPFAM" id="SSF54001">
    <property type="entry name" value="Cysteine proteinases"/>
    <property type="match status" value="1"/>
</dbReference>
<dbReference type="PROSITE" id="PS50600">
    <property type="entry name" value="ULP_PROTEASE"/>
    <property type="match status" value="1"/>
</dbReference>
<dbReference type="PANTHER" id="PTHR46468:SF1">
    <property type="entry name" value="SENTRIN-SPECIFIC PROTEASE 8"/>
    <property type="match status" value="1"/>
</dbReference>
<dbReference type="GeneID" id="5016627"/>
<evidence type="ECO:0000256" key="3">
    <source>
        <dbReference type="ARBA" id="ARBA00022801"/>
    </source>
</evidence>
<feature type="domain" description="Ubiquitin-like protease family profile" evidence="5">
    <location>
        <begin position="235"/>
        <end position="408"/>
    </location>
</feature>
<keyword evidence="4" id="KW-0788">Thiol protease</keyword>
<dbReference type="Proteomes" id="UP000000600">
    <property type="component" value="Unassembled WGS sequence"/>
</dbReference>
<dbReference type="GO" id="GO:0006508">
    <property type="term" value="P:proteolysis"/>
    <property type="evidence" value="ECO:0007669"/>
    <property type="project" value="UniProtKB-KW"/>
</dbReference>
<gene>
    <name evidence="6" type="ORF">GSPATT00033298001</name>
</gene>
<dbReference type="GO" id="GO:0000338">
    <property type="term" value="P:protein deneddylation"/>
    <property type="evidence" value="ECO:0000318"/>
    <property type="project" value="GO_Central"/>
</dbReference>
<evidence type="ECO:0000256" key="1">
    <source>
        <dbReference type="ARBA" id="ARBA00005234"/>
    </source>
</evidence>
<dbReference type="Pfam" id="PF02902">
    <property type="entry name" value="Peptidase_C48"/>
    <property type="match status" value="1"/>
</dbReference>
<evidence type="ECO:0000313" key="6">
    <source>
        <dbReference type="EMBL" id="CAK63445.1"/>
    </source>
</evidence>
<dbReference type="PANTHER" id="PTHR46468">
    <property type="entry name" value="SENTRIN-SPECIFIC PROTEASE 8"/>
    <property type="match status" value="1"/>
</dbReference>
<dbReference type="InParanoid" id="A0BY28"/>
<dbReference type="GO" id="GO:0008234">
    <property type="term" value="F:cysteine-type peptidase activity"/>
    <property type="evidence" value="ECO:0007669"/>
    <property type="project" value="UniProtKB-KW"/>
</dbReference>
<dbReference type="KEGG" id="ptm:GSPATT00033298001"/>
<dbReference type="RefSeq" id="XP_001430843.1">
    <property type="nucleotide sequence ID" value="XM_001430806.1"/>
</dbReference>
<accession>A0BY28</accession>
<organism evidence="6 7">
    <name type="scientific">Paramecium tetraurelia</name>
    <dbReference type="NCBI Taxonomy" id="5888"/>
    <lineage>
        <taxon>Eukaryota</taxon>
        <taxon>Sar</taxon>
        <taxon>Alveolata</taxon>
        <taxon>Ciliophora</taxon>
        <taxon>Intramacronucleata</taxon>
        <taxon>Oligohymenophorea</taxon>
        <taxon>Peniculida</taxon>
        <taxon>Parameciidae</taxon>
        <taxon>Paramecium</taxon>
    </lineage>
</organism>
<reference evidence="6 7" key="1">
    <citation type="journal article" date="2006" name="Nature">
        <title>Global trends of whole-genome duplications revealed by the ciliate Paramecium tetraurelia.</title>
        <authorList>
            <consortium name="Genoscope"/>
            <person name="Aury J.-M."/>
            <person name="Jaillon O."/>
            <person name="Duret L."/>
            <person name="Noel B."/>
            <person name="Jubin C."/>
            <person name="Porcel B.M."/>
            <person name="Segurens B."/>
            <person name="Daubin V."/>
            <person name="Anthouard V."/>
            <person name="Aiach N."/>
            <person name="Arnaiz O."/>
            <person name="Billaut A."/>
            <person name="Beisson J."/>
            <person name="Blanc I."/>
            <person name="Bouhouche K."/>
            <person name="Camara F."/>
            <person name="Duharcourt S."/>
            <person name="Guigo R."/>
            <person name="Gogendeau D."/>
            <person name="Katinka M."/>
            <person name="Keller A.-M."/>
            <person name="Kissmehl R."/>
            <person name="Klotz C."/>
            <person name="Koll F."/>
            <person name="Le Moue A."/>
            <person name="Lepere C."/>
            <person name="Malinsky S."/>
            <person name="Nowacki M."/>
            <person name="Nowak J.K."/>
            <person name="Plattner H."/>
            <person name="Poulain J."/>
            <person name="Ruiz F."/>
            <person name="Serrano V."/>
            <person name="Zagulski M."/>
            <person name="Dessen P."/>
            <person name="Betermier M."/>
            <person name="Weissenbach J."/>
            <person name="Scarpelli C."/>
            <person name="Schachter V."/>
            <person name="Sperling L."/>
            <person name="Meyer E."/>
            <person name="Cohen J."/>
            <person name="Wincker P."/>
        </authorList>
    </citation>
    <scope>NUCLEOTIDE SEQUENCE [LARGE SCALE GENOMIC DNA]</scope>
    <source>
        <strain evidence="6 7">Stock d4-2</strain>
    </source>
</reference>
<name>A0BY28_PARTE</name>
<evidence type="ECO:0000256" key="4">
    <source>
        <dbReference type="ARBA" id="ARBA00022807"/>
    </source>
</evidence>
<dbReference type="HOGENOM" id="CLU_041864_0_0_1"/>
<comment type="similarity">
    <text evidence="1">Belongs to the peptidase C48 family.</text>
</comment>
<dbReference type="InterPro" id="IPR044613">
    <property type="entry name" value="Nep1/2-like"/>
</dbReference>
<dbReference type="InterPro" id="IPR003653">
    <property type="entry name" value="Peptidase_C48_C"/>
</dbReference>
<dbReference type="EMBL" id="CT868026">
    <property type="protein sequence ID" value="CAK63445.1"/>
    <property type="molecule type" value="Genomic_DNA"/>
</dbReference>
<proteinExistence type="inferred from homology"/>